<name>A0A3A9JD25_9PROT</name>
<protein>
    <submittedName>
        <fullName evidence="2">Flavin reductase family protein</fullName>
    </submittedName>
</protein>
<sequence>MSTYFYDPRQGHGLPHDPFKAIVAPRPIGWISTVDAEGRVNLAPYSFFGAFNGNPPIIGFASEGYKDSIRNVEATGEFVYNLATRPLAEAMNQTSAPLQYGEDEMDFAGLEATPSTLVAPPRVAATPAALECKVLQIIRLNDAEGKVLNSYMVLGQVIGVHIDPAYLKDGIFDTMAAQPISRCGYRGYYSAIGEMFEMFRPTVTTAK</sequence>
<evidence type="ECO:0000313" key="2">
    <source>
        <dbReference type="EMBL" id="RKK03331.1"/>
    </source>
</evidence>
<dbReference type="InterPro" id="IPR002563">
    <property type="entry name" value="Flavin_Rdtase-like_dom"/>
</dbReference>
<reference evidence="2 5" key="1">
    <citation type="submission" date="2018-09" db="EMBL/GenBank/DDBJ databases">
        <title>Roseomonas sp. nov., isolated from feces of Tibetan antelopes in the Qinghai-Tibet plateau, China.</title>
        <authorList>
            <person name="Tian Z."/>
        </authorList>
    </citation>
    <scope>NUCLEOTIDE SEQUENCE [LARGE SCALE GENOMIC DNA]</scope>
    <source>
        <strain evidence="3 4">Z23</strain>
        <strain evidence="2 5">Z24</strain>
    </source>
</reference>
<organism evidence="2 5">
    <name type="scientific">Teichococcus wenyumeiae</name>
    <dbReference type="NCBI Taxonomy" id="2478470"/>
    <lineage>
        <taxon>Bacteria</taxon>
        <taxon>Pseudomonadati</taxon>
        <taxon>Pseudomonadota</taxon>
        <taxon>Alphaproteobacteria</taxon>
        <taxon>Acetobacterales</taxon>
        <taxon>Roseomonadaceae</taxon>
        <taxon>Roseomonas</taxon>
    </lineage>
</organism>
<dbReference type="InParanoid" id="A0A3A9JD25"/>
<keyword evidence="4" id="KW-1185">Reference proteome</keyword>
<gene>
    <name evidence="2" type="ORF">D6Z83_15100</name>
    <name evidence="3" type="ORF">EBE87_12710</name>
</gene>
<dbReference type="PANTHER" id="PTHR43812:SF2">
    <property type="entry name" value="FLAVIN REDUCTASE LIKE DOMAIN-CONTAINING PROTEIN"/>
    <property type="match status" value="1"/>
</dbReference>
<evidence type="ECO:0000313" key="3">
    <source>
        <dbReference type="EMBL" id="RMI24544.1"/>
    </source>
</evidence>
<dbReference type="InterPro" id="IPR012349">
    <property type="entry name" value="Split_barrel_FMN-bd"/>
</dbReference>
<dbReference type="GO" id="GO:0010181">
    <property type="term" value="F:FMN binding"/>
    <property type="evidence" value="ECO:0007669"/>
    <property type="project" value="InterPro"/>
</dbReference>
<dbReference type="OrthoDB" id="9783347at2"/>
<dbReference type="EMBL" id="RAQU01000092">
    <property type="protein sequence ID" value="RKK03331.1"/>
    <property type="molecule type" value="Genomic_DNA"/>
</dbReference>
<dbReference type="GO" id="GO:0016646">
    <property type="term" value="F:oxidoreductase activity, acting on the CH-NH group of donors, NAD or NADP as acceptor"/>
    <property type="evidence" value="ECO:0007669"/>
    <property type="project" value="UniProtKB-ARBA"/>
</dbReference>
<evidence type="ECO:0000313" key="5">
    <source>
        <dbReference type="Proteomes" id="UP000278036"/>
    </source>
</evidence>
<feature type="domain" description="Flavin reductase like" evidence="1">
    <location>
        <begin position="21"/>
        <end position="174"/>
    </location>
</feature>
<proteinExistence type="predicted"/>
<dbReference type="SUPFAM" id="SSF50475">
    <property type="entry name" value="FMN-binding split barrel"/>
    <property type="match status" value="1"/>
</dbReference>
<dbReference type="Proteomes" id="UP000274097">
    <property type="component" value="Unassembled WGS sequence"/>
</dbReference>
<comment type="caution">
    <text evidence="2">The sequence shown here is derived from an EMBL/GenBank/DDBJ whole genome shotgun (WGS) entry which is preliminary data.</text>
</comment>
<dbReference type="SMART" id="SM00903">
    <property type="entry name" value="Flavin_Reduct"/>
    <property type="match status" value="1"/>
</dbReference>
<dbReference type="EMBL" id="RFLX01000008">
    <property type="protein sequence ID" value="RMI24544.1"/>
    <property type="molecule type" value="Genomic_DNA"/>
</dbReference>
<dbReference type="PANTHER" id="PTHR43812">
    <property type="entry name" value="BLR2425 PROTEIN"/>
    <property type="match status" value="1"/>
</dbReference>
<dbReference type="AlphaFoldDB" id="A0A3A9JD25"/>
<dbReference type="RefSeq" id="WP_120639117.1">
    <property type="nucleotide sequence ID" value="NZ_RAQU01000092.1"/>
</dbReference>
<dbReference type="Proteomes" id="UP000278036">
    <property type="component" value="Unassembled WGS sequence"/>
</dbReference>
<accession>A0A3A9JD25</accession>
<dbReference type="Gene3D" id="2.30.110.10">
    <property type="entry name" value="Electron Transport, Fmn-binding Protein, Chain A"/>
    <property type="match status" value="1"/>
</dbReference>
<evidence type="ECO:0000313" key="4">
    <source>
        <dbReference type="Proteomes" id="UP000274097"/>
    </source>
</evidence>
<evidence type="ECO:0000259" key="1">
    <source>
        <dbReference type="SMART" id="SM00903"/>
    </source>
</evidence>
<dbReference type="Pfam" id="PF01613">
    <property type="entry name" value="Flavin_Reduct"/>
    <property type="match status" value="1"/>
</dbReference>